<dbReference type="PROSITE" id="PS51257">
    <property type="entry name" value="PROKAR_LIPOPROTEIN"/>
    <property type="match status" value="1"/>
</dbReference>
<reference evidence="2 3" key="1">
    <citation type="submission" date="2023-11" db="EMBL/GenBank/DDBJ databases">
        <title>Winogradskyella pelagius sp. nov., isolated from coastal sediment.</title>
        <authorList>
            <person name="Li F."/>
        </authorList>
    </citation>
    <scope>NUCLEOTIDE SEQUENCE [LARGE SCALE GENOMIC DNA]</scope>
    <source>
        <strain evidence="2 3">KCTC 23502</strain>
    </source>
</reference>
<dbReference type="Gene3D" id="2.60.40.1120">
    <property type="entry name" value="Carboxypeptidase-like, regulatory domain"/>
    <property type="match status" value="1"/>
</dbReference>
<comment type="caution">
    <text evidence="2">The sequence shown here is derived from an EMBL/GenBank/DDBJ whole genome shotgun (WGS) entry which is preliminary data.</text>
</comment>
<dbReference type="RefSeq" id="WP_320554143.1">
    <property type="nucleotide sequence ID" value="NZ_JAXDAE010000001.1"/>
</dbReference>
<evidence type="ECO:0000313" key="2">
    <source>
        <dbReference type="EMBL" id="MDY2585756.1"/>
    </source>
</evidence>
<protein>
    <recommendedName>
        <fullName evidence="4">Carboxypeptidase regulatory-like domain-containing protein</fullName>
    </recommendedName>
</protein>
<dbReference type="SUPFAM" id="SSF49464">
    <property type="entry name" value="Carboxypeptidase regulatory domain-like"/>
    <property type="match status" value="1"/>
</dbReference>
<evidence type="ECO:0008006" key="4">
    <source>
        <dbReference type="Google" id="ProtNLM"/>
    </source>
</evidence>
<feature type="chain" id="PRO_5047180394" description="Carboxypeptidase regulatory-like domain-containing protein" evidence="1">
    <location>
        <begin position="27"/>
        <end position="607"/>
    </location>
</feature>
<keyword evidence="1" id="KW-0732">Signal</keyword>
<evidence type="ECO:0000313" key="3">
    <source>
        <dbReference type="Proteomes" id="UP001285855"/>
    </source>
</evidence>
<sequence>MKRIKNFPNLVLMLLLSLFMATSCQKDDRQSGNNDPQETIPDTFSEYFGNQISRDFLGTVIDKNHNPIEGATITIGSSTATTDSNGVFMINGATVNQRFGYIKAEKAGYIHASRSVVPSNGTNKVTIMMLEATIVGSVTSGSSGTVTTTDGSSVSFNGNFIKEDGSAYSGSVDVIMHHLDPTDGDMPLQMPGMLYAENENGAERMLQTLGMLAVELRGSGGEDLNLADGSTSEIKIPVDASLIGIAPATIPLWYFDETTGYWKEEGQATLQGNMYVGAVSHFSFWNCDIPAEAITLCVTTTDDENTALANMSVSITSATFGTTYGYTNENGEVCGYVPSNESLVLNVYSYDLCGDTALHTETVGPFTLDSSITVIVPDNPDIVQETVVGTFNTCDENAVTNGYVQLSYANQTFTDAVTNGEFEINLLRCSDNNTFAIEASDYTNLQVTDSISYTFTTPLTNIGTISACNAVTEFIEYTIDDGESILIFENISANFYAESPNYPGPTIDIFASSNNQENCYYMFGVLNDPDYLGTYDSFAFDGTVSNDTGFFIGECLNVAPENNNITYNLTALSDVGEYIDINFSGTYEDYQGNPHTIIGVVHVLRDN</sequence>
<evidence type="ECO:0000256" key="1">
    <source>
        <dbReference type="SAM" id="SignalP"/>
    </source>
</evidence>
<organism evidence="2 3">
    <name type="scientific">Winogradskyella aquimaris</name>
    <dbReference type="NCBI Taxonomy" id="864074"/>
    <lineage>
        <taxon>Bacteria</taxon>
        <taxon>Pseudomonadati</taxon>
        <taxon>Bacteroidota</taxon>
        <taxon>Flavobacteriia</taxon>
        <taxon>Flavobacteriales</taxon>
        <taxon>Flavobacteriaceae</taxon>
        <taxon>Winogradskyella</taxon>
    </lineage>
</organism>
<dbReference type="EMBL" id="JAXDAE010000001">
    <property type="protein sequence ID" value="MDY2585756.1"/>
    <property type="molecule type" value="Genomic_DNA"/>
</dbReference>
<keyword evidence="3" id="KW-1185">Reference proteome</keyword>
<name>A0ABU5EHT0_9FLAO</name>
<gene>
    <name evidence="2" type="ORF">SNF14_00270</name>
</gene>
<accession>A0ABU5EHT0</accession>
<dbReference type="InterPro" id="IPR008969">
    <property type="entry name" value="CarboxyPept-like_regulatory"/>
</dbReference>
<dbReference type="Proteomes" id="UP001285855">
    <property type="component" value="Unassembled WGS sequence"/>
</dbReference>
<proteinExistence type="predicted"/>
<feature type="signal peptide" evidence="1">
    <location>
        <begin position="1"/>
        <end position="26"/>
    </location>
</feature>